<dbReference type="InterPro" id="IPR036116">
    <property type="entry name" value="FN3_sf"/>
</dbReference>
<dbReference type="HOGENOM" id="CLU_007964_0_0_7"/>
<evidence type="ECO:0000313" key="2">
    <source>
        <dbReference type="EMBL" id="ABF87969.1"/>
    </source>
</evidence>
<evidence type="ECO:0000313" key="3">
    <source>
        <dbReference type="Proteomes" id="UP000002402"/>
    </source>
</evidence>
<evidence type="ECO:0000256" key="1">
    <source>
        <dbReference type="SAM" id="SignalP"/>
    </source>
</evidence>
<dbReference type="Proteomes" id="UP000002402">
    <property type="component" value="Chromosome"/>
</dbReference>
<reference evidence="2 3" key="1">
    <citation type="journal article" date="2006" name="Proc. Natl. Acad. Sci. U.S.A.">
        <title>Evolution of sensory complexity recorded in a myxobacterial genome.</title>
        <authorList>
            <person name="Goldman B.S."/>
            <person name="Nierman W.C."/>
            <person name="Kaiser D."/>
            <person name="Slater S.C."/>
            <person name="Durkin A.S."/>
            <person name="Eisen J.A."/>
            <person name="Ronning C.M."/>
            <person name="Barbazuk W.B."/>
            <person name="Blanchard M."/>
            <person name="Field C."/>
            <person name="Halling C."/>
            <person name="Hinkle G."/>
            <person name="Iartchuk O."/>
            <person name="Kim H.S."/>
            <person name="Mackenzie C."/>
            <person name="Madupu R."/>
            <person name="Miller N."/>
            <person name="Shvartsbeyn A."/>
            <person name="Sullivan S.A."/>
            <person name="Vaudin M."/>
            <person name="Wiegand R."/>
            <person name="Kaplan H.B."/>
        </authorList>
    </citation>
    <scope>NUCLEOTIDE SEQUENCE [LARGE SCALE GENOMIC DNA]</scope>
    <source>
        <strain evidence="3">DK1622</strain>
    </source>
</reference>
<protein>
    <submittedName>
        <fullName evidence="2">Uncharacterized protein</fullName>
    </submittedName>
</protein>
<dbReference type="SUPFAM" id="SSF55486">
    <property type="entry name" value="Metalloproteases ('zincins'), catalytic domain"/>
    <property type="match status" value="1"/>
</dbReference>
<dbReference type="eggNOG" id="COG4733">
    <property type="taxonomic scope" value="Bacteria"/>
</dbReference>
<dbReference type="EnsemblBacteria" id="ABF87969">
    <property type="protein sequence ID" value="ABF87969"/>
    <property type="gene ID" value="MXAN_2876"/>
</dbReference>
<dbReference type="OrthoDB" id="5485729at2"/>
<dbReference type="Gene3D" id="2.60.40.10">
    <property type="entry name" value="Immunoglobulins"/>
    <property type="match status" value="3"/>
</dbReference>
<organism evidence="2 3">
    <name type="scientific">Myxococcus xanthus (strain DK1622)</name>
    <dbReference type="NCBI Taxonomy" id="246197"/>
    <lineage>
        <taxon>Bacteria</taxon>
        <taxon>Pseudomonadati</taxon>
        <taxon>Myxococcota</taxon>
        <taxon>Myxococcia</taxon>
        <taxon>Myxococcales</taxon>
        <taxon>Cystobacterineae</taxon>
        <taxon>Myxococcaceae</taxon>
        <taxon>Myxococcus</taxon>
    </lineage>
</organism>
<dbReference type="STRING" id="246197.MXAN_2876"/>
<keyword evidence="1" id="KW-0732">Signal</keyword>
<dbReference type="AlphaFoldDB" id="Q1D8D6"/>
<keyword evidence="3" id="KW-1185">Reference proteome</keyword>
<name>Q1D8D6_MYXXD</name>
<sequence>MCLRGSAEEKRMRHTRVSAACLVLLLSTSAWAFKPPDKGQSAVADKAFFKPELYLPIQNMQLQQARQQMNSLGADAWDDFFKRNGREFNVYIDPRTGTPTAVQGTIPLIPGDGFNNKVTMDEVRESIGRSIANVDEAAVGDLIFKFIADNQAAFNVDLMQMGNPRVTRINDDLIQVHISQQVNGVPVRHGRIAATISHGNLILIGTEAWANVRIDTRPRLAPQDALVSGNGFVGLNTSPQTLWQQPTLEIAPVALSGESFNGAVGTGYEHRLVYTYGFSEAGGNERWKTTVDAQTGEVLAVEDDNHYFDAQIKGGIYPSTNIESCTSNETCGTMQPNSPMPWANTGLPAPNNFTDGAGIVNYSSGTVTTTLAGKYVRISDSCGAINVSSTTGNLNLGGVNGDHNCTVPPGTSPGNTAASRSSFYELNKLAEQARGWLPTNTWLQGQLLSNVNINSTCNAFWNGSSVNFYRSGGGCRNTGEIGAVFDHEWGHGIDDFDANGSLSNSSEGYADIAAIYRLQTSCVGYGFFETVNTGCGLTPDGTGYNQQEAQVSGQSWCNTKCSGVRDADWAASVPNIPATPQNFVCPMCSSGSGPCSRQVHCAASPVRQAAWDFVTRDLTAPPFNYDSNTAFIVGNKTFYQGSGNVGTWHACNCTAGTSDGCGATNGYMQWLAADDDDGNLANGTPHMSAIYAAYNRHRIACSTPTVTNSGCAAGPTTAPANTTATPGDGQVSLSWNASAGATQYWVMKTEGFAGCDFGKAKVATVTGTTYTDGEVANGRQYCYSIVPASSNACYGAASACTCTTPVCAAPGTAVLAAPSGGATGVELSAVLDWNDVSGASTYEVQVATDAAFTNVVASATALTASTWTVSPALATSTSFYWRVRASNSCGGVGAWTAASTFTTRGCVALATPTLSSPADGATGVGTSAALDWSDVPSAATYEVQVATDSAFTNVVRSATALTASAWTVTPALSSSTPYYWRARAADSCGTSAYSTARSFTTTNICTPVAATYNATLRTPSCGNVCGCDTGTVLVNGRGTLSGGAEPNQPNTLNASCADGSSGTYHSDESIDRVVLRTVDHSAFSVGKQVTAEVTVWCWGTTDRFDLYYTTNTSAPSWTALTTDVACTGSGARTFTHTFNLGATAGNHAIRAQFRYGGTASSCTSGSYNDRDDLVFGVAAAVASAAPEKTRSVQGRSTQAAR</sequence>
<feature type="chain" id="PRO_5004188484" evidence="1">
    <location>
        <begin position="33"/>
        <end position="1201"/>
    </location>
</feature>
<gene>
    <name evidence="2" type="ordered locus">MXAN_2876</name>
</gene>
<dbReference type="EMBL" id="CP000113">
    <property type="protein sequence ID" value="ABF87969.1"/>
    <property type="molecule type" value="Genomic_DNA"/>
</dbReference>
<feature type="signal peptide" evidence="1">
    <location>
        <begin position="1"/>
        <end position="32"/>
    </location>
</feature>
<dbReference type="KEGG" id="mxa:MXAN_2876"/>
<dbReference type="eggNOG" id="COG3227">
    <property type="taxonomic scope" value="Bacteria"/>
</dbReference>
<accession>Q1D8D6</accession>
<proteinExistence type="predicted"/>
<dbReference type="SUPFAM" id="SSF49265">
    <property type="entry name" value="Fibronectin type III"/>
    <property type="match status" value="2"/>
</dbReference>
<dbReference type="InterPro" id="IPR013783">
    <property type="entry name" value="Ig-like_fold"/>
</dbReference>